<dbReference type="InterPro" id="IPR033485">
    <property type="entry name" value="EMSY-LIKE_plant"/>
</dbReference>
<dbReference type="Proteomes" id="UP000087766">
    <property type="component" value="Unplaced"/>
</dbReference>
<dbReference type="Pfam" id="PF03735">
    <property type="entry name" value="ENT"/>
    <property type="match status" value="1"/>
</dbReference>
<proteinExistence type="predicted"/>
<accession>A0A3Q0EQW0</accession>
<feature type="domain" description="ENT" evidence="3">
    <location>
        <begin position="47"/>
        <end position="134"/>
    </location>
</feature>
<dbReference type="GO" id="GO:0050832">
    <property type="term" value="P:defense response to fungus"/>
    <property type="evidence" value="ECO:0007669"/>
    <property type="project" value="InterPro"/>
</dbReference>
<name>A0A3Q0EQW0_VIGRR</name>
<comment type="subcellular location">
    <subcellularLocation>
        <location evidence="1">Nucleus</location>
    </subcellularLocation>
</comment>
<dbReference type="Gene3D" id="1.10.1240.40">
    <property type="entry name" value="ENT domain"/>
    <property type="match status" value="1"/>
</dbReference>
<reference evidence="5" key="1">
    <citation type="submission" date="2025-08" db="UniProtKB">
        <authorList>
            <consortium name="RefSeq"/>
        </authorList>
    </citation>
    <scope>IDENTIFICATION</scope>
    <source>
        <tissue evidence="5">Leaf</tissue>
    </source>
</reference>
<evidence type="ECO:0000256" key="1">
    <source>
        <dbReference type="ARBA" id="ARBA00004123"/>
    </source>
</evidence>
<evidence type="ECO:0000259" key="3">
    <source>
        <dbReference type="PROSITE" id="PS51138"/>
    </source>
</evidence>
<dbReference type="PANTHER" id="PTHR33432:SF22">
    <property type="entry name" value="OS10G0436850 PROTEIN"/>
    <property type="match status" value="1"/>
</dbReference>
<keyword evidence="2" id="KW-0539">Nucleus</keyword>
<sequence length="319" mass="36397">MPLFFFNASKCLVHYVKLGVDVQCLLMTGLLHTLTTEPHGIRDVMDFEHQIHYLETEAYCSVLKAFIAQSDLLTWGKEELMTELRKELNVTDIEHGEILTKINSDELIKQIREQRKLSSHAKDYIKASAPRCASASMGNAVMKLKNPPSAAIYTQKMSRGQTCLVSIPTPSSTLPKFNDDPLTAELVHGKVQQSMEMFNYNVQLPPVGGGRVLKGKHLLQKDLHRSHSTKLKKRSDLIQLRPTDKVIHDVEKMLFSKEKPDPVDIEIARRTLREQEIDITEALDKVTDVLEKRGDAPNKMQHYEVSTEYSWRTRTDDKC</sequence>
<gene>
    <name evidence="5" type="primary">LOC106753871</name>
</gene>
<dbReference type="SMART" id="SM01191">
    <property type="entry name" value="ENT"/>
    <property type="match status" value="1"/>
</dbReference>
<evidence type="ECO:0000256" key="2">
    <source>
        <dbReference type="ARBA" id="ARBA00023242"/>
    </source>
</evidence>
<dbReference type="OrthoDB" id="1737049at2759"/>
<dbReference type="PROSITE" id="PS51138">
    <property type="entry name" value="ENT"/>
    <property type="match status" value="1"/>
</dbReference>
<dbReference type="InterPro" id="IPR005491">
    <property type="entry name" value="ENT_dom"/>
</dbReference>
<dbReference type="GeneID" id="106753871"/>
<organism evidence="4 5">
    <name type="scientific">Vigna radiata var. radiata</name>
    <name type="common">Mung bean</name>
    <name type="synonym">Phaseolus aureus</name>
    <dbReference type="NCBI Taxonomy" id="3916"/>
    <lineage>
        <taxon>Eukaryota</taxon>
        <taxon>Viridiplantae</taxon>
        <taxon>Streptophyta</taxon>
        <taxon>Embryophyta</taxon>
        <taxon>Tracheophyta</taxon>
        <taxon>Spermatophyta</taxon>
        <taxon>Magnoliopsida</taxon>
        <taxon>eudicotyledons</taxon>
        <taxon>Gunneridae</taxon>
        <taxon>Pentapetalae</taxon>
        <taxon>rosids</taxon>
        <taxon>fabids</taxon>
        <taxon>Fabales</taxon>
        <taxon>Fabaceae</taxon>
        <taxon>Papilionoideae</taxon>
        <taxon>50 kb inversion clade</taxon>
        <taxon>NPAAA clade</taxon>
        <taxon>indigoferoid/millettioid clade</taxon>
        <taxon>Phaseoleae</taxon>
        <taxon>Vigna</taxon>
    </lineage>
</organism>
<dbReference type="AlphaFoldDB" id="A0A3Q0EQW0"/>
<dbReference type="SUPFAM" id="SSF158639">
    <property type="entry name" value="ENT-like"/>
    <property type="match status" value="1"/>
</dbReference>
<dbReference type="RefSeq" id="XP_022633431.1">
    <property type="nucleotide sequence ID" value="XM_022777710.1"/>
</dbReference>
<evidence type="ECO:0000313" key="4">
    <source>
        <dbReference type="Proteomes" id="UP000087766"/>
    </source>
</evidence>
<dbReference type="PANTHER" id="PTHR33432">
    <property type="entry name" value="PROTEIN EMSY-LIKE 4"/>
    <property type="match status" value="1"/>
</dbReference>
<dbReference type="STRING" id="3916.A0A3Q0EQW0"/>
<dbReference type="InterPro" id="IPR036142">
    <property type="entry name" value="ENT_dom-like_sf"/>
</dbReference>
<protein>
    <submittedName>
        <fullName evidence="5">Uncharacterized protein LOC106753871 isoform X1</fullName>
    </submittedName>
</protein>
<evidence type="ECO:0000313" key="5">
    <source>
        <dbReference type="RefSeq" id="XP_022633431.1"/>
    </source>
</evidence>
<dbReference type="GO" id="GO:0005634">
    <property type="term" value="C:nucleus"/>
    <property type="evidence" value="ECO:0007669"/>
    <property type="project" value="UniProtKB-SubCell"/>
</dbReference>
<keyword evidence="4" id="KW-1185">Reference proteome</keyword>